<reference evidence="1 2" key="1">
    <citation type="submission" date="2018-11" db="EMBL/GenBank/DDBJ databases">
        <title>Sequencing the genomes of 1000 actinobacteria strains.</title>
        <authorList>
            <person name="Klenk H.-P."/>
        </authorList>
    </citation>
    <scope>NUCLEOTIDE SEQUENCE [LARGE SCALE GENOMIC DNA]</scope>
    <source>
        <strain evidence="1 2">DSM 14418</strain>
    </source>
</reference>
<evidence type="ECO:0000313" key="1">
    <source>
        <dbReference type="EMBL" id="RPF26625.1"/>
    </source>
</evidence>
<accession>A0A3N4ZZW8</accession>
<dbReference type="EMBL" id="RKRA01000001">
    <property type="protein sequence ID" value="RPF26625.1"/>
    <property type="molecule type" value="Genomic_DNA"/>
</dbReference>
<dbReference type="InterPro" id="IPR006439">
    <property type="entry name" value="HAD-SF_hydro_IA"/>
</dbReference>
<dbReference type="Pfam" id="PF00702">
    <property type="entry name" value="Hydrolase"/>
    <property type="match status" value="1"/>
</dbReference>
<dbReference type="Gene3D" id="3.40.50.1000">
    <property type="entry name" value="HAD superfamily/HAD-like"/>
    <property type="match status" value="1"/>
</dbReference>
<dbReference type="SFLD" id="SFLDG01129">
    <property type="entry name" value="C1.5:_HAD__Beta-PGM__Phosphata"/>
    <property type="match status" value="1"/>
</dbReference>
<proteinExistence type="predicted"/>
<dbReference type="Gene3D" id="1.10.150.240">
    <property type="entry name" value="Putative phosphatase, domain 2"/>
    <property type="match status" value="1"/>
</dbReference>
<name>A0A3N4ZZW8_9MICO</name>
<sequence length="226" mass="23524">MMGDMTAPAIAAVVLDMDGVITDTETLWDEVRRGMAADDGVPWPAGATEAMMGMSTGEWSTFLAREVGLRGEPGELAARTIDGMAAHYRAGVPLMPGAVEAIHRLSARWPLGLASSSPRRLIDTVLAELGVTDRFAATVSTEEVAAGKPSPDGYLRACELLGVEPASAVAIEDSSNGVRSAAAAGMRVIAIPHDAYGVAPDALELAAVRLGSLDEVTLERVEALAR</sequence>
<dbReference type="InterPro" id="IPR023198">
    <property type="entry name" value="PGP-like_dom2"/>
</dbReference>
<dbReference type="PANTHER" id="PTHR18901">
    <property type="entry name" value="2-DEOXYGLUCOSE-6-PHOSPHATE PHOSPHATASE 2"/>
    <property type="match status" value="1"/>
</dbReference>
<dbReference type="PANTHER" id="PTHR18901:SF38">
    <property type="entry name" value="PSEUDOURIDINE-5'-PHOSPHATASE"/>
    <property type="match status" value="1"/>
</dbReference>
<dbReference type="Proteomes" id="UP000280726">
    <property type="component" value="Unassembled WGS sequence"/>
</dbReference>
<protein>
    <submittedName>
        <fullName evidence="1">HAD superfamily hydrolase (TIGR01509 family)/HAD superfamily hydrolase (TIGR01549 family)</fullName>
    </submittedName>
</protein>
<dbReference type="InterPro" id="IPR036412">
    <property type="entry name" value="HAD-like_sf"/>
</dbReference>
<organism evidence="1 2">
    <name type="scientific">Georgenia muralis</name>
    <dbReference type="NCBI Taxonomy" id="154117"/>
    <lineage>
        <taxon>Bacteria</taxon>
        <taxon>Bacillati</taxon>
        <taxon>Actinomycetota</taxon>
        <taxon>Actinomycetes</taxon>
        <taxon>Micrococcales</taxon>
        <taxon>Bogoriellaceae</taxon>
        <taxon>Georgenia</taxon>
    </lineage>
</organism>
<evidence type="ECO:0000313" key="2">
    <source>
        <dbReference type="Proteomes" id="UP000280726"/>
    </source>
</evidence>
<dbReference type="GO" id="GO:0016787">
    <property type="term" value="F:hydrolase activity"/>
    <property type="evidence" value="ECO:0007669"/>
    <property type="project" value="UniProtKB-KW"/>
</dbReference>
<dbReference type="OrthoDB" id="9810501at2"/>
<dbReference type="SFLD" id="SFLDG01135">
    <property type="entry name" value="C1.5.6:_HAD__Beta-PGM__Phospha"/>
    <property type="match status" value="1"/>
</dbReference>
<keyword evidence="2" id="KW-1185">Reference proteome</keyword>
<dbReference type="SUPFAM" id="SSF56784">
    <property type="entry name" value="HAD-like"/>
    <property type="match status" value="1"/>
</dbReference>
<keyword evidence="1" id="KW-0378">Hydrolase</keyword>
<comment type="caution">
    <text evidence="1">The sequence shown here is derived from an EMBL/GenBank/DDBJ whole genome shotgun (WGS) entry which is preliminary data.</text>
</comment>
<dbReference type="AlphaFoldDB" id="A0A3N4ZZW8"/>
<dbReference type="SFLD" id="SFLDS00003">
    <property type="entry name" value="Haloacid_Dehalogenase"/>
    <property type="match status" value="1"/>
</dbReference>
<gene>
    <name evidence="1" type="ORF">EDD32_1073</name>
</gene>
<dbReference type="NCBIfam" id="TIGR01509">
    <property type="entry name" value="HAD-SF-IA-v3"/>
    <property type="match status" value="1"/>
</dbReference>
<dbReference type="InterPro" id="IPR023214">
    <property type="entry name" value="HAD_sf"/>
</dbReference>